<organism evidence="6 7">
    <name type="scientific">Novosphingobium aquae</name>
    <dbReference type="NCBI Taxonomy" id="3133435"/>
    <lineage>
        <taxon>Bacteria</taxon>
        <taxon>Pseudomonadati</taxon>
        <taxon>Pseudomonadota</taxon>
        <taxon>Alphaproteobacteria</taxon>
        <taxon>Sphingomonadales</taxon>
        <taxon>Sphingomonadaceae</taxon>
        <taxon>Novosphingobium</taxon>
    </lineage>
</organism>
<keyword evidence="3" id="KW-0804">Transcription</keyword>
<evidence type="ECO:0000256" key="4">
    <source>
        <dbReference type="PROSITE-ProRule" id="PRU00335"/>
    </source>
</evidence>
<evidence type="ECO:0000259" key="5">
    <source>
        <dbReference type="PROSITE" id="PS50977"/>
    </source>
</evidence>
<dbReference type="PANTHER" id="PTHR30055:SF234">
    <property type="entry name" value="HTH-TYPE TRANSCRIPTIONAL REGULATOR BETI"/>
    <property type="match status" value="1"/>
</dbReference>
<dbReference type="EMBL" id="JBBHJY010000002">
    <property type="protein sequence ID" value="MEJ6009403.1"/>
    <property type="molecule type" value="Genomic_DNA"/>
</dbReference>
<gene>
    <name evidence="6" type="ORF">WG900_05670</name>
</gene>
<keyword evidence="1" id="KW-0805">Transcription regulation</keyword>
<reference evidence="6 7" key="1">
    <citation type="submission" date="2024-03" db="EMBL/GenBank/DDBJ databases">
        <authorList>
            <person name="Jo J.-H."/>
        </authorList>
    </citation>
    <scope>NUCLEOTIDE SEQUENCE [LARGE SCALE GENOMIC DNA]</scope>
    <source>
        <strain evidence="6 7">AS3R-12</strain>
    </source>
</reference>
<protein>
    <submittedName>
        <fullName evidence="6">Helix-turn-helix domain-containing protein</fullName>
    </submittedName>
</protein>
<accession>A0ABU8S610</accession>
<evidence type="ECO:0000256" key="2">
    <source>
        <dbReference type="ARBA" id="ARBA00023125"/>
    </source>
</evidence>
<evidence type="ECO:0000256" key="3">
    <source>
        <dbReference type="ARBA" id="ARBA00023163"/>
    </source>
</evidence>
<evidence type="ECO:0000256" key="1">
    <source>
        <dbReference type="ARBA" id="ARBA00023015"/>
    </source>
</evidence>
<evidence type="ECO:0000313" key="6">
    <source>
        <dbReference type="EMBL" id="MEJ6009403.1"/>
    </source>
</evidence>
<sequence>MTIEVPARARKQPRQSRSLAMVGALREACLDILENQGRDALTVNAIADRAGVGISSIYEYYPTLEALVSEVFGEIRLELRNSALERLNALPDGARLIDGIETMLQVAVELLDRWSKVDAELFAKFTRYDELVRLDLILSEKTLAATIVDSLFLRFDSEITTREREKARFYLHQSLLALMRATALLRPDYLHEEATLNMLGRMLHSLLTETESATSAS</sequence>
<dbReference type="InterPro" id="IPR009057">
    <property type="entry name" value="Homeodomain-like_sf"/>
</dbReference>
<keyword evidence="2 4" id="KW-0238">DNA-binding</keyword>
<feature type="DNA-binding region" description="H-T-H motif" evidence="4">
    <location>
        <begin position="42"/>
        <end position="61"/>
    </location>
</feature>
<keyword evidence="7" id="KW-1185">Reference proteome</keyword>
<feature type="domain" description="HTH tetR-type" evidence="5">
    <location>
        <begin position="19"/>
        <end position="79"/>
    </location>
</feature>
<name>A0ABU8S610_9SPHN</name>
<dbReference type="PROSITE" id="PS50977">
    <property type="entry name" value="HTH_TETR_2"/>
    <property type="match status" value="1"/>
</dbReference>
<proteinExistence type="predicted"/>
<comment type="caution">
    <text evidence="6">The sequence shown here is derived from an EMBL/GenBank/DDBJ whole genome shotgun (WGS) entry which is preliminary data.</text>
</comment>
<dbReference type="Proteomes" id="UP001379235">
    <property type="component" value="Unassembled WGS sequence"/>
</dbReference>
<dbReference type="PANTHER" id="PTHR30055">
    <property type="entry name" value="HTH-TYPE TRANSCRIPTIONAL REGULATOR RUTR"/>
    <property type="match status" value="1"/>
</dbReference>
<dbReference type="RefSeq" id="WP_339965450.1">
    <property type="nucleotide sequence ID" value="NZ_JBBHJY010000002.1"/>
</dbReference>
<dbReference type="InterPro" id="IPR001647">
    <property type="entry name" value="HTH_TetR"/>
</dbReference>
<evidence type="ECO:0000313" key="7">
    <source>
        <dbReference type="Proteomes" id="UP001379235"/>
    </source>
</evidence>
<dbReference type="InterPro" id="IPR050109">
    <property type="entry name" value="HTH-type_TetR-like_transc_reg"/>
</dbReference>
<dbReference type="SUPFAM" id="SSF46689">
    <property type="entry name" value="Homeodomain-like"/>
    <property type="match status" value="1"/>
</dbReference>
<dbReference type="Pfam" id="PF00440">
    <property type="entry name" value="TetR_N"/>
    <property type="match status" value="1"/>
</dbReference>
<dbReference type="Gene3D" id="1.10.357.10">
    <property type="entry name" value="Tetracycline Repressor, domain 2"/>
    <property type="match status" value="1"/>
</dbReference>